<keyword evidence="1" id="KW-0472">Membrane</keyword>
<dbReference type="Proteomes" id="UP000188174">
    <property type="component" value="Chromosome"/>
</dbReference>
<reference evidence="2 3" key="1">
    <citation type="submission" date="2017-02" db="EMBL/GenBank/DDBJ databases">
        <authorList>
            <person name="Jeong S."/>
        </authorList>
    </citation>
    <scope>NUCLEOTIDE SEQUENCE [LARGE SCALE GENOMIC DNA]</scope>
    <source>
        <strain evidence="2 3">RMAR6-6</strain>
    </source>
</reference>
<evidence type="ECO:0000313" key="3">
    <source>
        <dbReference type="Proteomes" id="UP000188174"/>
    </source>
</evidence>
<feature type="transmembrane region" description="Helical" evidence="1">
    <location>
        <begin position="7"/>
        <end position="25"/>
    </location>
</feature>
<gene>
    <name evidence="2" type="ORF">B0E33_25165</name>
</gene>
<evidence type="ECO:0000256" key="1">
    <source>
        <dbReference type="SAM" id="Phobius"/>
    </source>
</evidence>
<protein>
    <submittedName>
        <fullName evidence="2">Uncharacterized protein</fullName>
    </submittedName>
</protein>
<proteinExistence type="predicted"/>
<keyword evidence="3" id="KW-1185">Reference proteome</keyword>
<accession>A0ABN4WYG2</accession>
<sequence length="252" mass="28279">MKRILQIACGVIFFAVTLYYGYIMFSVANVANTVFGFKNDPLKGQATVHNARHGSGGSLKDGYVALTDFKNLDAGRVVNIVMPVSVKELLKETGAPADMDMIEVFISGQAPRIAEAECKLLVKTIASNCRVKLTKAKQFKDDPKFAEIRMQLEFVEKQVPGAFETEKPLNYQEVDADLVDSAGIYAEAWLNEFKNRRAKLYTTAARACDPLRRQHGNCSVTEINVLGRWEKREEFVVIRSNATLSYLWPERT</sequence>
<evidence type="ECO:0000313" key="2">
    <source>
        <dbReference type="EMBL" id="AQQ06464.1"/>
    </source>
</evidence>
<dbReference type="RefSeq" id="WP_077292729.1">
    <property type="nucleotide sequence ID" value="NZ_CP019630.1"/>
</dbReference>
<keyword evidence="1" id="KW-1133">Transmembrane helix</keyword>
<keyword evidence="1" id="KW-0812">Transmembrane</keyword>
<organism evidence="2 3">
    <name type="scientific">Roseibium algicola</name>
    <dbReference type="NCBI Taxonomy" id="2857014"/>
    <lineage>
        <taxon>Bacteria</taxon>
        <taxon>Pseudomonadati</taxon>
        <taxon>Pseudomonadota</taxon>
        <taxon>Alphaproteobacteria</taxon>
        <taxon>Hyphomicrobiales</taxon>
        <taxon>Stappiaceae</taxon>
        <taxon>Roseibium</taxon>
    </lineage>
</organism>
<name>A0ABN4WYG2_9HYPH</name>
<dbReference type="EMBL" id="CP019630">
    <property type="protein sequence ID" value="AQQ06464.1"/>
    <property type="molecule type" value="Genomic_DNA"/>
</dbReference>